<dbReference type="InterPro" id="IPR003718">
    <property type="entry name" value="OsmC/Ohr_fam"/>
</dbReference>
<dbReference type="EMBL" id="VYXP01000009">
    <property type="protein sequence ID" value="KAA9130172.1"/>
    <property type="molecule type" value="Genomic_DNA"/>
</dbReference>
<dbReference type="PANTHER" id="PTHR34352">
    <property type="entry name" value="PROTEIN YHFA"/>
    <property type="match status" value="1"/>
</dbReference>
<keyword evidence="1" id="KW-1133">Transmembrane helix</keyword>
<keyword evidence="1" id="KW-0812">Transmembrane</keyword>
<dbReference type="Gene3D" id="3.30.300.20">
    <property type="match status" value="1"/>
</dbReference>
<organism evidence="2 3">
    <name type="scientific">Marinihelvus fidelis</name>
    <dbReference type="NCBI Taxonomy" id="2613842"/>
    <lineage>
        <taxon>Bacteria</taxon>
        <taxon>Pseudomonadati</taxon>
        <taxon>Pseudomonadota</taxon>
        <taxon>Gammaproteobacteria</taxon>
        <taxon>Chromatiales</taxon>
        <taxon>Wenzhouxiangellaceae</taxon>
        <taxon>Marinihelvus</taxon>
    </lineage>
</organism>
<keyword evidence="3" id="KW-1185">Reference proteome</keyword>
<dbReference type="PANTHER" id="PTHR34352:SF1">
    <property type="entry name" value="PROTEIN YHFA"/>
    <property type="match status" value="1"/>
</dbReference>
<dbReference type="SUPFAM" id="SSF82784">
    <property type="entry name" value="OsmC-like"/>
    <property type="match status" value="1"/>
</dbReference>
<dbReference type="Proteomes" id="UP000325372">
    <property type="component" value="Unassembled WGS sequence"/>
</dbReference>
<proteinExistence type="predicted"/>
<name>A0A5N0T5N3_9GAMM</name>
<dbReference type="InterPro" id="IPR015946">
    <property type="entry name" value="KH_dom-like_a/b"/>
</dbReference>
<dbReference type="RefSeq" id="WP_150865007.1">
    <property type="nucleotide sequence ID" value="NZ_VYXP01000009.1"/>
</dbReference>
<sequence length="139" mass="15134">MKRDHTVKWVGDLGFMGTAGSGHSIVMDSDKQVGMSPMEMLLLGTAGCAAIDLVMILKKGRQKVMDAHVEIGGTRREEMPKVYTAVDMHFVVKGIDIDPKKVERAIDLAMEKYCSASAQLKALATFTTSYEIVDADLPA</sequence>
<gene>
    <name evidence="2" type="ORF">F3N42_13460</name>
</gene>
<feature type="transmembrane region" description="Helical" evidence="1">
    <location>
        <begin position="40"/>
        <end position="57"/>
    </location>
</feature>
<evidence type="ECO:0000313" key="2">
    <source>
        <dbReference type="EMBL" id="KAA9130172.1"/>
    </source>
</evidence>
<reference evidence="2 3" key="1">
    <citation type="submission" date="2019-09" db="EMBL/GenBank/DDBJ databases">
        <title>Wenzhouxiangella sp. Genome sequencing and assembly.</title>
        <authorList>
            <person name="Zhang R."/>
        </authorList>
    </citation>
    <scope>NUCLEOTIDE SEQUENCE [LARGE SCALE GENOMIC DNA]</scope>
    <source>
        <strain evidence="2 3">W260</strain>
    </source>
</reference>
<dbReference type="AlphaFoldDB" id="A0A5N0T5N3"/>
<evidence type="ECO:0000313" key="3">
    <source>
        <dbReference type="Proteomes" id="UP000325372"/>
    </source>
</evidence>
<keyword evidence="1" id="KW-0472">Membrane</keyword>
<dbReference type="Pfam" id="PF02566">
    <property type="entry name" value="OsmC"/>
    <property type="match status" value="1"/>
</dbReference>
<accession>A0A5N0T5N3</accession>
<dbReference type="NCBIfam" id="NF008009">
    <property type="entry name" value="PRK10738.1"/>
    <property type="match status" value="1"/>
</dbReference>
<dbReference type="Gene3D" id="2.20.25.10">
    <property type="match status" value="1"/>
</dbReference>
<comment type="caution">
    <text evidence="2">The sequence shown here is derived from an EMBL/GenBank/DDBJ whole genome shotgun (WGS) entry which is preliminary data.</text>
</comment>
<evidence type="ECO:0000256" key="1">
    <source>
        <dbReference type="SAM" id="Phobius"/>
    </source>
</evidence>
<protein>
    <submittedName>
        <fullName evidence="2">OsmC family protein</fullName>
    </submittedName>
</protein>
<dbReference type="InterPro" id="IPR036102">
    <property type="entry name" value="OsmC/Ohrsf"/>
</dbReference>